<gene>
    <name evidence="2" type="primary">Acey_s0002.g944</name>
    <name evidence="2" type="ORF">Y032_0002g944</name>
</gene>
<keyword evidence="3" id="KW-1185">Reference proteome</keyword>
<evidence type="ECO:0000313" key="2">
    <source>
        <dbReference type="EMBL" id="EYC33711.1"/>
    </source>
</evidence>
<proteinExistence type="predicted"/>
<accession>A0A016W295</accession>
<keyword evidence="1" id="KW-0812">Transmembrane</keyword>
<evidence type="ECO:0000256" key="1">
    <source>
        <dbReference type="SAM" id="Phobius"/>
    </source>
</evidence>
<sequence>MQGTMLLFHFFCPKISKSKTYLKQCLVGLFRITNIILIFTVTPFLQGYGRRTVAHGISQNVPKLHRGVISCAGHEYQH</sequence>
<evidence type="ECO:0000313" key="3">
    <source>
        <dbReference type="Proteomes" id="UP000024635"/>
    </source>
</evidence>
<organism evidence="2 3">
    <name type="scientific">Ancylostoma ceylanicum</name>
    <dbReference type="NCBI Taxonomy" id="53326"/>
    <lineage>
        <taxon>Eukaryota</taxon>
        <taxon>Metazoa</taxon>
        <taxon>Ecdysozoa</taxon>
        <taxon>Nematoda</taxon>
        <taxon>Chromadorea</taxon>
        <taxon>Rhabditida</taxon>
        <taxon>Rhabditina</taxon>
        <taxon>Rhabditomorpha</taxon>
        <taxon>Strongyloidea</taxon>
        <taxon>Ancylostomatidae</taxon>
        <taxon>Ancylostomatinae</taxon>
        <taxon>Ancylostoma</taxon>
    </lineage>
</organism>
<feature type="transmembrane region" description="Helical" evidence="1">
    <location>
        <begin position="21"/>
        <end position="45"/>
    </location>
</feature>
<dbReference type="AlphaFoldDB" id="A0A016W295"/>
<dbReference type="Proteomes" id="UP000024635">
    <property type="component" value="Unassembled WGS sequence"/>
</dbReference>
<reference evidence="3" key="1">
    <citation type="journal article" date="2015" name="Nat. Genet.">
        <title>The genome and transcriptome of the zoonotic hookworm Ancylostoma ceylanicum identify infection-specific gene families.</title>
        <authorList>
            <person name="Schwarz E.M."/>
            <person name="Hu Y."/>
            <person name="Antoshechkin I."/>
            <person name="Miller M.M."/>
            <person name="Sternberg P.W."/>
            <person name="Aroian R.V."/>
        </authorList>
    </citation>
    <scope>NUCLEOTIDE SEQUENCE</scope>
    <source>
        <strain evidence="3">HY135</strain>
    </source>
</reference>
<protein>
    <submittedName>
        <fullName evidence="2">Uncharacterized protein</fullName>
    </submittedName>
</protein>
<keyword evidence="1" id="KW-1133">Transmembrane helix</keyword>
<comment type="caution">
    <text evidence="2">The sequence shown here is derived from an EMBL/GenBank/DDBJ whole genome shotgun (WGS) entry which is preliminary data.</text>
</comment>
<name>A0A016W295_9BILA</name>
<keyword evidence="1" id="KW-0472">Membrane</keyword>
<dbReference type="EMBL" id="JARK01001338">
    <property type="protein sequence ID" value="EYC33711.1"/>
    <property type="molecule type" value="Genomic_DNA"/>
</dbReference>